<dbReference type="EC" id="1.1.1.23" evidence="10"/>
<dbReference type="CDD" id="cd06572">
    <property type="entry name" value="Histidinol_dh"/>
    <property type="match status" value="1"/>
</dbReference>
<dbReference type="Gene3D" id="3.40.50.1980">
    <property type="entry name" value="Nitrogenase molybdenum iron protein domain"/>
    <property type="match status" value="2"/>
</dbReference>
<dbReference type="eggNOG" id="KOG2697">
    <property type="taxonomic scope" value="Eukaryota"/>
</dbReference>
<evidence type="ECO:0000313" key="28">
    <source>
        <dbReference type="Proteomes" id="UP000011777"/>
    </source>
</evidence>
<dbReference type="FunFam" id="3.40.50.1980:FF:000001">
    <property type="entry name" value="Histidinol dehydrogenase"/>
    <property type="match status" value="1"/>
</dbReference>
<evidence type="ECO:0000256" key="4">
    <source>
        <dbReference type="ARBA" id="ARBA00004940"/>
    </source>
</evidence>
<dbReference type="FunFam" id="3.40.50.1980:FF:000050">
    <property type="entry name" value="Histidine biosynthesis trifunctional protein"/>
    <property type="match status" value="1"/>
</dbReference>
<dbReference type="EMBL" id="AOGT01001557">
    <property type="protein sequence ID" value="EMG47473.1"/>
    <property type="molecule type" value="Genomic_DNA"/>
</dbReference>
<dbReference type="InterPro" id="IPR011990">
    <property type="entry name" value="TPR-like_helical_dom_sf"/>
</dbReference>
<keyword evidence="16" id="KW-0862">Zinc</keyword>
<name>M3J5Y7_CANMX</name>
<dbReference type="HAMAP" id="MF_01024">
    <property type="entry name" value="HisD"/>
    <property type="match status" value="1"/>
</dbReference>
<evidence type="ECO:0000256" key="17">
    <source>
        <dbReference type="ARBA" id="ARBA00022840"/>
    </source>
</evidence>
<feature type="repeat" description="TPR" evidence="23">
    <location>
        <begin position="332"/>
        <end position="365"/>
    </location>
</feature>
<evidence type="ECO:0000256" key="12">
    <source>
        <dbReference type="ARBA" id="ARBA00022605"/>
    </source>
</evidence>
<dbReference type="EC" id="3.5.4.19" evidence="9"/>
<dbReference type="FunFam" id="1.10.287.1080:FF:000002">
    <property type="entry name" value="Histidine biosynthesis bifunctional protein HisIE"/>
    <property type="match status" value="1"/>
</dbReference>
<dbReference type="PRINTS" id="PR00083">
    <property type="entry name" value="HOLDHDRGNASE"/>
</dbReference>
<dbReference type="CDD" id="cd11546">
    <property type="entry name" value="NTP-PPase_His4"/>
    <property type="match status" value="1"/>
</dbReference>
<evidence type="ECO:0000256" key="23">
    <source>
        <dbReference type="PROSITE-ProRule" id="PRU00339"/>
    </source>
</evidence>
<evidence type="ECO:0000256" key="18">
    <source>
        <dbReference type="ARBA" id="ARBA00023002"/>
    </source>
</evidence>
<keyword evidence="12" id="KW-0028">Amino-acid biosynthesis</keyword>
<dbReference type="InterPro" id="IPR012131">
    <property type="entry name" value="Hstdl_DH"/>
</dbReference>
<evidence type="ECO:0000256" key="24">
    <source>
        <dbReference type="SAM" id="Coils"/>
    </source>
</evidence>
<dbReference type="InterPro" id="IPR019734">
    <property type="entry name" value="TPR_rpt"/>
</dbReference>
<evidence type="ECO:0000256" key="14">
    <source>
        <dbReference type="ARBA" id="ARBA00022741"/>
    </source>
</evidence>
<feature type="coiled-coil region" evidence="24">
    <location>
        <begin position="885"/>
        <end position="912"/>
    </location>
</feature>
<dbReference type="PROSITE" id="PS00611">
    <property type="entry name" value="HISOL_DEHYDROGENASE"/>
    <property type="match status" value="1"/>
</dbReference>
<evidence type="ECO:0000256" key="5">
    <source>
        <dbReference type="ARBA" id="ARBA00005169"/>
    </source>
</evidence>
<keyword evidence="20" id="KW-0368">Histidine biosynthesis</keyword>
<evidence type="ECO:0000256" key="15">
    <source>
        <dbReference type="ARBA" id="ARBA00022801"/>
    </source>
</evidence>
<comment type="cofactor">
    <cofactor evidence="3">
        <name>Zn(2+)</name>
        <dbReference type="ChEBI" id="CHEBI:29105"/>
    </cofactor>
</comment>
<evidence type="ECO:0000256" key="1">
    <source>
        <dbReference type="ARBA" id="ARBA00000024"/>
    </source>
</evidence>
<feature type="region of interest" description="Disordered" evidence="25">
    <location>
        <begin position="89"/>
        <end position="117"/>
    </location>
</feature>
<feature type="domain" description="Phosphoribosyl-AMP cyclohydrolase" evidence="26">
    <location>
        <begin position="775"/>
        <end position="849"/>
    </location>
</feature>
<dbReference type="SUPFAM" id="SSF53720">
    <property type="entry name" value="ALDH-like"/>
    <property type="match status" value="1"/>
</dbReference>
<keyword evidence="23" id="KW-0802">TPR repeat</keyword>
<evidence type="ECO:0000256" key="3">
    <source>
        <dbReference type="ARBA" id="ARBA00001947"/>
    </source>
</evidence>
<accession>M3J5Y7</accession>
<dbReference type="GO" id="GO:0046872">
    <property type="term" value="F:metal ion binding"/>
    <property type="evidence" value="ECO:0007669"/>
    <property type="project" value="UniProtKB-KW"/>
</dbReference>
<dbReference type="GO" id="GO:0000105">
    <property type="term" value="P:L-histidine biosynthetic process"/>
    <property type="evidence" value="ECO:0007669"/>
    <property type="project" value="UniProtKB-UniPathway"/>
</dbReference>
<keyword evidence="14" id="KW-0547">Nucleotide-binding</keyword>
<dbReference type="GO" id="GO:0004399">
    <property type="term" value="F:histidinol dehydrogenase activity"/>
    <property type="evidence" value="ECO:0007669"/>
    <property type="project" value="UniProtKB-EC"/>
</dbReference>
<protein>
    <recommendedName>
        <fullName evidence="11">Histidine biosynthesis trifunctional protein</fullName>
        <ecNumber evidence="10">1.1.1.23</ecNumber>
        <ecNumber evidence="9">3.5.4.19</ecNumber>
        <ecNumber evidence="8">3.6.1.31</ecNumber>
    </recommendedName>
</protein>
<evidence type="ECO:0000256" key="8">
    <source>
        <dbReference type="ARBA" id="ARBA00012414"/>
    </source>
</evidence>
<evidence type="ECO:0000256" key="11">
    <source>
        <dbReference type="ARBA" id="ARBA00017884"/>
    </source>
</evidence>
<dbReference type="InterPro" id="IPR021130">
    <property type="entry name" value="PRib-ATP_PPHydrolase-like"/>
</dbReference>
<dbReference type="GO" id="GO:0051287">
    <property type="term" value="F:NAD binding"/>
    <property type="evidence" value="ECO:0007669"/>
    <property type="project" value="InterPro"/>
</dbReference>
<dbReference type="Pfam" id="PF01503">
    <property type="entry name" value="PRA-PH"/>
    <property type="match status" value="1"/>
</dbReference>
<dbReference type="InterPro" id="IPR038019">
    <property type="entry name" value="PRib_AMP_CycHydrolase_sf"/>
</dbReference>
<keyword evidence="28" id="KW-1185">Reference proteome</keyword>
<evidence type="ECO:0000256" key="21">
    <source>
        <dbReference type="ARBA" id="ARBA00023268"/>
    </source>
</evidence>
<evidence type="ECO:0000256" key="22">
    <source>
        <dbReference type="ARBA" id="ARBA00049489"/>
    </source>
</evidence>
<dbReference type="InterPro" id="IPR002496">
    <property type="entry name" value="PRib_AMP_CycHydrolase_dom"/>
</dbReference>
<dbReference type="GO" id="GO:0004635">
    <property type="term" value="F:phosphoribosyl-AMP cyclohydrolase activity"/>
    <property type="evidence" value="ECO:0007669"/>
    <property type="project" value="UniProtKB-EC"/>
</dbReference>
<dbReference type="SUPFAM" id="SSF141734">
    <property type="entry name" value="HisI-like"/>
    <property type="match status" value="1"/>
</dbReference>
<feature type="repeat" description="TPR" evidence="23">
    <location>
        <begin position="476"/>
        <end position="509"/>
    </location>
</feature>
<dbReference type="SUPFAM" id="SSF48452">
    <property type="entry name" value="TPR-like"/>
    <property type="match status" value="1"/>
</dbReference>
<dbReference type="Gene3D" id="1.20.5.1300">
    <property type="match status" value="1"/>
</dbReference>
<dbReference type="PANTHER" id="PTHR21256">
    <property type="entry name" value="HISTIDINOL DEHYDROGENASE HDH"/>
    <property type="match status" value="1"/>
</dbReference>
<keyword evidence="17" id="KW-0067">ATP-binding</keyword>
<proteinExistence type="inferred from homology"/>
<comment type="pathway">
    <text evidence="4">Amino-acid biosynthesis; L-histidine biosynthesis; L-histidine from 5-phospho-alpha-D-ribose 1-diphosphate: step 9/9.</text>
</comment>
<dbReference type="InterPro" id="IPR001692">
    <property type="entry name" value="Histidinol_DH_CS"/>
</dbReference>
<dbReference type="FunFam" id="1.20.5.1300:FF:000002">
    <property type="entry name" value="Histidinol dehydrogenase, chloroplastic"/>
    <property type="match status" value="1"/>
</dbReference>
<evidence type="ECO:0000256" key="16">
    <source>
        <dbReference type="ARBA" id="ARBA00022833"/>
    </source>
</evidence>
<gene>
    <name evidence="27" type="ORF">G210_2179</name>
</gene>
<reference evidence="27 28" key="1">
    <citation type="submission" date="2013-02" db="EMBL/GenBank/DDBJ databases">
        <title>Genome sequence of Candida maltosa Xu316, a potential industrial strain for xylitol and ethanol production.</title>
        <authorList>
            <person name="Yu J."/>
            <person name="Wang Q."/>
            <person name="Geng X."/>
            <person name="Bao W."/>
            <person name="He P."/>
            <person name="Cai J."/>
        </authorList>
    </citation>
    <scope>NUCLEOTIDE SEQUENCE [LARGE SCALE GENOMIC DNA]</scope>
    <source>
        <strain evidence="28">Xu316</strain>
    </source>
</reference>
<comment type="pathway">
    <text evidence="5">Amino-acid biosynthesis; L-histidine biosynthesis; L-histidine from 5-phospho-alpha-D-ribose 1-diphosphate: step 3/9.</text>
</comment>
<comment type="caution">
    <text evidence="27">The sequence shown here is derived from an EMBL/GenBank/DDBJ whole genome shotgun (WGS) entry which is preliminary data.</text>
</comment>
<dbReference type="OrthoDB" id="1703565at2759"/>
<dbReference type="HOGENOM" id="CLU_253902_0_0_1"/>
<dbReference type="Gene3D" id="1.25.40.10">
    <property type="entry name" value="Tetratricopeptide repeat domain"/>
    <property type="match status" value="1"/>
</dbReference>
<dbReference type="NCBIfam" id="TIGR00069">
    <property type="entry name" value="hisD"/>
    <property type="match status" value="1"/>
</dbReference>
<comment type="catalytic activity">
    <reaction evidence="22">
        <text>L-histidinol + 2 NAD(+) + H2O = L-histidine + 2 NADH + 3 H(+)</text>
        <dbReference type="Rhea" id="RHEA:20641"/>
        <dbReference type="ChEBI" id="CHEBI:15377"/>
        <dbReference type="ChEBI" id="CHEBI:15378"/>
        <dbReference type="ChEBI" id="CHEBI:57540"/>
        <dbReference type="ChEBI" id="CHEBI:57595"/>
        <dbReference type="ChEBI" id="CHEBI:57699"/>
        <dbReference type="ChEBI" id="CHEBI:57945"/>
        <dbReference type="EC" id="1.1.1.23"/>
    </reaction>
</comment>
<dbReference type="Pfam" id="PF01502">
    <property type="entry name" value="PRA-CH"/>
    <property type="match status" value="1"/>
</dbReference>
<dbReference type="FunFam" id="3.10.20.810:FF:000002">
    <property type="entry name" value="Histidine biosynthesis trifunctional protein"/>
    <property type="match status" value="1"/>
</dbReference>
<evidence type="ECO:0000256" key="25">
    <source>
        <dbReference type="SAM" id="MobiDB-lite"/>
    </source>
</evidence>
<dbReference type="Pfam" id="PF00815">
    <property type="entry name" value="Histidinol_dh"/>
    <property type="match status" value="1"/>
</dbReference>
<dbReference type="eggNOG" id="KOG4311">
    <property type="taxonomic scope" value="Eukaryota"/>
</dbReference>
<feature type="non-terminal residue" evidence="27">
    <location>
        <position position="1"/>
    </location>
</feature>
<dbReference type="GO" id="GO:0005829">
    <property type="term" value="C:cytosol"/>
    <property type="evidence" value="ECO:0007669"/>
    <property type="project" value="TreeGrafter"/>
</dbReference>
<dbReference type="SUPFAM" id="SSF101386">
    <property type="entry name" value="all-alpha NTP pyrophosphatases"/>
    <property type="match status" value="1"/>
</dbReference>
<dbReference type="eggNOG" id="KOG1125">
    <property type="taxonomic scope" value="Eukaryota"/>
</dbReference>
<dbReference type="UniPathway" id="UPA00031">
    <property type="reaction ID" value="UER00007"/>
</dbReference>
<keyword evidence="19" id="KW-0520">NAD</keyword>
<evidence type="ECO:0000313" key="27">
    <source>
        <dbReference type="EMBL" id="EMG47473.1"/>
    </source>
</evidence>
<dbReference type="Pfam" id="PF13432">
    <property type="entry name" value="TPR_16"/>
    <property type="match status" value="1"/>
</dbReference>
<feature type="repeat" description="TPR" evidence="23">
    <location>
        <begin position="442"/>
        <end position="475"/>
    </location>
</feature>
<dbReference type="Gene3D" id="3.10.20.810">
    <property type="entry name" value="Phosphoribosyl-AMP cyclohydrolase"/>
    <property type="match status" value="1"/>
</dbReference>
<evidence type="ECO:0000256" key="20">
    <source>
        <dbReference type="ARBA" id="ARBA00023102"/>
    </source>
</evidence>
<dbReference type="Gene3D" id="1.10.287.1080">
    <property type="entry name" value="MazG-like"/>
    <property type="match status" value="1"/>
</dbReference>
<keyword evidence="18" id="KW-0560">Oxidoreductase</keyword>
<comment type="catalytic activity">
    <reaction evidence="2">
        <text>1-(5-phospho-beta-D-ribosyl)-ATP + H2O = 1-(5-phospho-beta-D-ribosyl)-5'-AMP + diphosphate + H(+)</text>
        <dbReference type="Rhea" id="RHEA:22828"/>
        <dbReference type="ChEBI" id="CHEBI:15377"/>
        <dbReference type="ChEBI" id="CHEBI:15378"/>
        <dbReference type="ChEBI" id="CHEBI:33019"/>
        <dbReference type="ChEBI" id="CHEBI:59457"/>
        <dbReference type="ChEBI" id="CHEBI:73183"/>
        <dbReference type="EC" id="3.6.1.31"/>
    </reaction>
</comment>
<keyword evidence="24" id="KW-0175">Coiled coil</keyword>
<dbReference type="InterPro" id="IPR016161">
    <property type="entry name" value="Ald_DH/histidinol_DH"/>
</dbReference>
<evidence type="ECO:0000256" key="7">
    <source>
        <dbReference type="ARBA" id="ARBA00008260"/>
    </source>
</evidence>
<organism evidence="27 28">
    <name type="scientific">Candida maltosa (strain Xu316)</name>
    <name type="common">Yeast</name>
    <dbReference type="NCBI Taxonomy" id="1245528"/>
    <lineage>
        <taxon>Eukaryota</taxon>
        <taxon>Fungi</taxon>
        <taxon>Dikarya</taxon>
        <taxon>Ascomycota</taxon>
        <taxon>Saccharomycotina</taxon>
        <taxon>Pichiomycetes</taxon>
        <taxon>Debaryomycetaceae</taxon>
        <taxon>Candida/Lodderomyces clade</taxon>
        <taxon>Candida</taxon>
    </lineage>
</organism>
<feature type="compositionally biased region" description="Low complexity" evidence="25">
    <location>
        <begin position="89"/>
        <end position="103"/>
    </location>
</feature>
<dbReference type="STRING" id="1245528.M3J5Y7"/>
<dbReference type="PROSITE" id="PS50005">
    <property type="entry name" value="TPR"/>
    <property type="match status" value="3"/>
</dbReference>
<evidence type="ECO:0000256" key="2">
    <source>
        <dbReference type="ARBA" id="ARBA00001460"/>
    </source>
</evidence>
<evidence type="ECO:0000256" key="9">
    <source>
        <dbReference type="ARBA" id="ARBA00012721"/>
    </source>
</evidence>
<dbReference type="GO" id="GO:0005524">
    <property type="term" value="F:ATP binding"/>
    <property type="evidence" value="ECO:0007669"/>
    <property type="project" value="UniProtKB-KW"/>
</dbReference>
<dbReference type="SMART" id="SM00028">
    <property type="entry name" value="TPR"/>
    <property type="match status" value="4"/>
</dbReference>
<keyword evidence="21" id="KW-0511">Multifunctional enzyme</keyword>
<keyword evidence="15" id="KW-0378">Hydrolase</keyword>
<comment type="pathway">
    <text evidence="6">Amino-acid biosynthesis; L-histidine biosynthesis; L-histidine from 5-phospho-alpha-D-ribose 1-diphosphate: step 2/9.</text>
</comment>
<dbReference type="InterPro" id="IPR008179">
    <property type="entry name" value="HisE"/>
</dbReference>
<dbReference type="Proteomes" id="UP000011777">
    <property type="component" value="Unassembled WGS sequence"/>
</dbReference>
<comment type="similarity">
    <text evidence="7">In the C-terminal section; belongs to the histidinol dehydrogenase family.</text>
</comment>
<evidence type="ECO:0000259" key="26">
    <source>
        <dbReference type="Pfam" id="PF01502"/>
    </source>
</evidence>
<comment type="catalytic activity">
    <reaction evidence="1">
        <text>1-(5-phospho-beta-D-ribosyl)-5'-AMP + H2O = 1-(5-phospho-beta-D-ribosyl)-5-[(5-phospho-beta-D-ribosylamino)methylideneamino]imidazole-4-carboxamide</text>
        <dbReference type="Rhea" id="RHEA:20049"/>
        <dbReference type="ChEBI" id="CHEBI:15377"/>
        <dbReference type="ChEBI" id="CHEBI:58435"/>
        <dbReference type="ChEBI" id="CHEBI:59457"/>
        <dbReference type="EC" id="3.5.4.19"/>
    </reaction>
</comment>
<evidence type="ECO:0000256" key="13">
    <source>
        <dbReference type="ARBA" id="ARBA00022723"/>
    </source>
</evidence>
<dbReference type="PANTHER" id="PTHR21256:SF2">
    <property type="entry name" value="HISTIDINE BIOSYNTHESIS TRIFUNCTIONAL PROTEIN"/>
    <property type="match status" value="1"/>
</dbReference>
<dbReference type="NCBIfam" id="TIGR03188">
    <property type="entry name" value="histidine_hisI"/>
    <property type="match status" value="1"/>
</dbReference>
<keyword evidence="13" id="KW-0479">Metal-binding</keyword>
<evidence type="ECO:0000256" key="10">
    <source>
        <dbReference type="ARBA" id="ARBA00012965"/>
    </source>
</evidence>
<evidence type="ECO:0000256" key="19">
    <source>
        <dbReference type="ARBA" id="ARBA00023027"/>
    </source>
</evidence>
<sequence>MSFVGGGSECSVNGNAVAQFNKHTQQDRSLQQQVANQQGNLIQNQGFKKDNLMNVRDRANLDQFMNNGSPQNSFQFQPMRHELNAIQNHPQQQNQPQQSNWSQDFKAQSPAAQVGTPIMKTGSPINAQWTNEFHQVTPQSQQHMNGSPQYAPARLGGYRPMMGMSMTYQQPLAQQQAPKAEQQVDWDNQFKEIEELTNKAEENVEEIQREQSPEIIVDDKYQATFQEVWDSLNSEAFENDFINQQYEDFKHTQKDGYPADMNQWEKDFARYVSTRAHFGDYQFEEKSSNQFLDLPQDQDPYEIGLQLMENGAKLSEAALAFEAAIQKDQNHVNAWLKLGEVQTQNEKEIAGISALEKCLELHPENAEALMNLAISYINEGYDNAAFATLERWISTKYPQIAEKARQENPTITDEDRFSLNKRVTELFLKAAQLSPNQASMDADVQMGLGVLFYANEEFDKTIDCFKAALSIRPDDAILWNRLGASLANSNRSEEAVEAYFKALQLKPTFVRARYNLGVSCINIGCYKEAAEHLLSGLSMHQVEGVDTVSTLNHNQSTSLTEKDNDTMTFPVLPVIASPEDVQAIEEYSLVGQVIFPIASVKPTKHFIHQFPHDLEIFVEAESTTSVNEIVELLNVGVAKVFVNEAQFSELVATGLPSSRFAVATGAATPTDQLVESEASFVISKPFTNEDLKKYNAHENRTIYVKSEFTQASANELAENYTPVIDSSKLTTKAQEEGKISVSQVFVSTLTTDRPDGLFTTLITTPSPSYTALGIVYSSKESIIAAIEEKVGVYQSRKRREELWYKGKTSGATQKLVKLSKDCDSDVVQFMVEPRAGYGFCHREESFTCFGDKLVDSPARGLPKLDSTLQDRLENAPTGSYTKRLFEDEKLLVAKLKEELDELIEANSKEEVAWECADLFYFAMVWCIKHGVRLSDIEKNLDVKSLKVSRRKGDAKPQYVETPAPQVNDYKLEVVETNDAEGVARAMTRPVQKTSDIMKLVLPIIENVKTNGDKALLELTAKFDGVELKAPVLEAPFPADMMEISDDMKKAIDLSISNIEKFHAAQLPKEKVMTVETCPGVYCSRFAKPIENVGLYVPGGTAVLPSTAMMLGVPAKVAGCKNIILASPPSRATGRLTPEVVYVAHKLGAKCIVMAGGAQAVTAMAYGTESVLKCDKILGPGNQFVTAAKMYVQNDTQALCSIDMPAGPSEVLVIADGKADADFVASDLLSQAEHGVDSQVILIGVGLSQEKLAEFQDAVKRQAEVLPRKDIVAKCLGHSYILLAQTYEEAFKLSNEYAPEHLILQIEKAQSYVPDYIENAGSVFVGALSPESCGDYSSGTNHTLPTYGYARQYSGVNTATFQKFITSQDVTKEGLESIGKAVMELARVEGLEAHRRAVEVRMEKLGLI</sequence>
<dbReference type="GO" id="GO:0004636">
    <property type="term" value="F:phosphoribosyl-ATP diphosphatase activity"/>
    <property type="evidence" value="ECO:0007669"/>
    <property type="project" value="UniProtKB-EC"/>
</dbReference>
<dbReference type="EC" id="3.6.1.31" evidence="8"/>
<evidence type="ECO:0000256" key="6">
    <source>
        <dbReference type="ARBA" id="ARBA00005204"/>
    </source>
</evidence>